<evidence type="ECO:0000256" key="5">
    <source>
        <dbReference type="ARBA" id="ARBA00022679"/>
    </source>
</evidence>
<evidence type="ECO:0000256" key="2">
    <source>
        <dbReference type="ARBA" id="ARBA00006154"/>
    </source>
</evidence>
<comment type="caution">
    <text evidence="9">The sequence shown here is derived from an EMBL/GenBank/DDBJ whole genome shotgun (WGS) entry which is preliminary data.</text>
</comment>
<evidence type="ECO:0000313" key="9">
    <source>
        <dbReference type="EMBL" id="NMH16230.1"/>
    </source>
</evidence>
<dbReference type="Gene3D" id="3.20.20.70">
    <property type="entry name" value="Aldolase class I"/>
    <property type="match status" value="1"/>
</dbReference>
<proteinExistence type="inferred from homology"/>
<organism evidence="9 10">
    <name type="scientific">Tepidiphilus baoligensis</name>
    <dbReference type="NCBI Taxonomy" id="2698687"/>
    <lineage>
        <taxon>Bacteria</taxon>
        <taxon>Pseudomonadati</taxon>
        <taxon>Pseudomonadota</taxon>
        <taxon>Hydrogenophilia</taxon>
        <taxon>Hydrogenophilales</taxon>
        <taxon>Hydrogenophilaceae</taxon>
        <taxon>Tepidiphilus</taxon>
    </lineage>
</organism>
<dbReference type="SUPFAM" id="SSF51569">
    <property type="entry name" value="Aldolase"/>
    <property type="match status" value="1"/>
</dbReference>
<evidence type="ECO:0000313" key="10">
    <source>
        <dbReference type="Proteomes" id="UP000669605"/>
    </source>
</evidence>
<comment type="function">
    <text evidence="1 7">This protein is a Fe-Mo-cofactor biosynthetic component.</text>
</comment>
<dbReference type="PROSITE" id="PS50991">
    <property type="entry name" value="PYR_CT"/>
    <property type="match status" value="1"/>
</dbReference>
<evidence type="ECO:0000259" key="8">
    <source>
        <dbReference type="PROSITE" id="PS50991"/>
    </source>
</evidence>
<dbReference type="PROSITE" id="PS00816">
    <property type="entry name" value="AIPM_HOMOCIT_SYNTH_2"/>
    <property type="match status" value="1"/>
</dbReference>
<dbReference type="CDD" id="cd07939">
    <property type="entry name" value="DRE_TIM_NifV"/>
    <property type="match status" value="1"/>
</dbReference>
<dbReference type="InterPro" id="IPR054691">
    <property type="entry name" value="LeuA/HCS_post-cat"/>
</dbReference>
<dbReference type="InterPro" id="IPR002034">
    <property type="entry name" value="AIPM/Hcit_synth_CS"/>
</dbReference>
<comment type="similarity">
    <text evidence="2 7">Belongs to the alpha-IPM synthase/homocitrate synthase family.</text>
</comment>
<evidence type="ECO:0000256" key="6">
    <source>
        <dbReference type="ARBA" id="ARBA00048019"/>
    </source>
</evidence>
<keyword evidence="5 7" id="KW-0808">Transferase</keyword>
<dbReference type="NCBIfam" id="TIGR02660">
    <property type="entry name" value="nifV_homocitr"/>
    <property type="match status" value="1"/>
</dbReference>
<keyword evidence="9" id="KW-0012">Acyltransferase</keyword>
<dbReference type="InterPro" id="IPR013477">
    <property type="entry name" value="NifV/FrbC"/>
</dbReference>
<reference evidence="9 10" key="1">
    <citation type="journal article" date="2020" name="Curr. Microbiol.">
        <title>Tepidiphilus baoligensis sp. nov., a Novel Bacterium of the Family Hydrogenophilaceae Isolated from an Oil Reservoir.</title>
        <authorList>
            <person name="Zhang X."/>
            <person name="Wang G."/>
            <person name="Ma X."/>
            <person name="Yu J."/>
            <person name="You J."/>
            <person name="Xue Y."/>
            <person name="Ma Y."/>
        </authorList>
    </citation>
    <scope>NUCLEOTIDE SEQUENCE [LARGE SCALE GENOMIC DNA]</scope>
    <source>
        <strain evidence="9 10">B18-69</strain>
    </source>
</reference>
<dbReference type="Pfam" id="PF22617">
    <property type="entry name" value="HCS_D2"/>
    <property type="match status" value="1"/>
</dbReference>
<dbReference type="PANTHER" id="PTHR42880:SF1">
    <property type="entry name" value="ISOPROPYLMALATE_HOMOCITRATE_CITRAMALATE SYNTHASE FAMILY PROTEIN"/>
    <property type="match status" value="1"/>
</dbReference>
<evidence type="ECO:0000256" key="4">
    <source>
        <dbReference type="ARBA" id="ARBA00020735"/>
    </source>
</evidence>
<keyword evidence="7" id="KW-0535">Nitrogen fixation</keyword>
<dbReference type="EMBL" id="JAAAUB010000003">
    <property type="protein sequence ID" value="NMH16230.1"/>
    <property type="molecule type" value="Genomic_DNA"/>
</dbReference>
<evidence type="ECO:0000256" key="1">
    <source>
        <dbReference type="ARBA" id="ARBA00003050"/>
    </source>
</evidence>
<name>A0ABX1QLP0_9PROT</name>
<evidence type="ECO:0000256" key="7">
    <source>
        <dbReference type="RuleBase" id="RU367143"/>
    </source>
</evidence>
<protein>
    <recommendedName>
        <fullName evidence="4 7">Homocitrate synthase</fullName>
        <ecNumber evidence="3 7">2.3.3.14</ecNumber>
    </recommendedName>
</protein>
<dbReference type="Gene3D" id="1.10.238.260">
    <property type="match status" value="1"/>
</dbReference>
<feature type="domain" description="Pyruvate carboxyltransferase" evidence="8">
    <location>
        <begin position="2"/>
        <end position="253"/>
    </location>
</feature>
<accession>A0ABX1QLP0</accession>
<comment type="catalytic activity">
    <reaction evidence="6 7">
        <text>acetyl-CoA + 2-oxoglutarate + H2O = (2R)-homocitrate + CoA + H(+)</text>
        <dbReference type="Rhea" id="RHEA:12929"/>
        <dbReference type="ChEBI" id="CHEBI:15377"/>
        <dbReference type="ChEBI" id="CHEBI:15378"/>
        <dbReference type="ChEBI" id="CHEBI:16810"/>
        <dbReference type="ChEBI" id="CHEBI:57287"/>
        <dbReference type="ChEBI" id="CHEBI:57288"/>
        <dbReference type="ChEBI" id="CHEBI:58884"/>
        <dbReference type="EC" id="2.3.3.14"/>
    </reaction>
</comment>
<dbReference type="InterPro" id="IPR013785">
    <property type="entry name" value="Aldolase_TIM"/>
</dbReference>
<keyword evidence="10" id="KW-1185">Reference proteome</keyword>
<gene>
    <name evidence="9" type="primary">nifV</name>
    <name evidence="9" type="ORF">GV368_03735</name>
</gene>
<dbReference type="PANTHER" id="PTHR42880">
    <property type="entry name" value="HOMOCITRATE SYNTHASE"/>
    <property type="match status" value="1"/>
</dbReference>
<evidence type="ECO:0000256" key="3">
    <source>
        <dbReference type="ARBA" id="ARBA00012974"/>
    </source>
</evidence>
<sequence>MITINDTTLRDGEQTAGVAFTLEERLTIAQSLARAGVPEMEIGIPAMGPQEREEIRAIARLGLPSKLMVWGRMCEADLNAALQCGVDLVHLSIPVSDLQIQHKLKRDRPWVLYTLTELVTRARCQGVAVSVGGEDASRADPEFLLRVVETAERAGARRFRFADTLGLLDPFTTHEHFVRLRQHTDLELEIHAHDDLGLATANTMAAVRGGATHVNTTVNGLGERAGNAALEEVVVALQQLHNIDTGIDPRTFPELSRLVARASGRPVAANKSIVGEGVFTHEAGIHVDGLLKYPATYQGIPPQTVGRTNRIVLGKHSGSQAIAQAYAALGIHLTPLETQRILALVREFAVRTKTSPTSDDLDRFYLEVAHAFA</sequence>
<dbReference type="Proteomes" id="UP000669605">
    <property type="component" value="Unassembled WGS sequence"/>
</dbReference>
<dbReference type="GO" id="GO:0004410">
    <property type="term" value="F:homocitrate synthase activity"/>
    <property type="evidence" value="ECO:0007669"/>
    <property type="project" value="UniProtKB-EC"/>
</dbReference>
<dbReference type="EC" id="2.3.3.14" evidence="3 7"/>
<dbReference type="Pfam" id="PF00682">
    <property type="entry name" value="HMGL-like"/>
    <property type="match status" value="1"/>
</dbReference>
<dbReference type="InterPro" id="IPR000891">
    <property type="entry name" value="PYR_CT"/>
</dbReference>
<dbReference type="RefSeq" id="WP_169115568.1">
    <property type="nucleotide sequence ID" value="NZ_JAAAUB010000003.1"/>
</dbReference>